<accession>I1HG08</accession>
<dbReference type="PANTHER" id="PTHR33321:SF3">
    <property type="entry name" value="OS05G0582000 PROTEIN"/>
    <property type="match status" value="1"/>
</dbReference>
<proteinExistence type="predicted"/>
<evidence type="ECO:0000313" key="3">
    <source>
        <dbReference type="Proteomes" id="UP000008810"/>
    </source>
</evidence>
<keyword evidence="3" id="KW-1185">Reference proteome</keyword>
<dbReference type="Gramene" id="KQK04689">
    <property type="protein sequence ID" value="KQK04689"/>
    <property type="gene ID" value="BRADI_2g15290v3"/>
</dbReference>
<dbReference type="GeneID" id="100835090"/>
<dbReference type="RefSeq" id="XP_003565848.1">
    <property type="nucleotide sequence ID" value="XM_003565800.4"/>
</dbReference>
<dbReference type="eggNOG" id="ENOG502RY2X">
    <property type="taxonomic scope" value="Eukaryota"/>
</dbReference>
<dbReference type="PANTHER" id="PTHR33321">
    <property type="match status" value="1"/>
</dbReference>
<dbReference type="OMA" id="RKPVNHV"/>
<dbReference type="STRING" id="15368.I1HG08"/>
<dbReference type="HOGENOM" id="CLU_968349_0_0_1"/>
<dbReference type="Proteomes" id="UP000008810">
    <property type="component" value="Chromosome 2"/>
</dbReference>
<reference evidence="1" key="2">
    <citation type="submission" date="2017-06" db="EMBL/GenBank/DDBJ databases">
        <title>WGS assembly of Brachypodium distachyon.</title>
        <authorList>
            <consortium name="The International Brachypodium Initiative"/>
            <person name="Lucas S."/>
            <person name="Harmon-Smith M."/>
            <person name="Lail K."/>
            <person name="Tice H."/>
            <person name="Grimwood J."/>
            <person name="Bruce D."/>
            <person name="Barry K."/>
            <person name="Shu S."/>
            <person name="Lindquist E."/>
            <person name="Wang M."/>
            <person name="Pitluck S."/>
            <person name="Vogel J.P."/>
            <person name="Garvin D.F."/>
            <person name="Mockler T.C."/>
            <person name="Schmutz J."/>
            <person name="Rokhsar D."/>
            <person name="Bevan M.W."/>
        </authorList>
    </citation>
    <scope>NUCLEOTIDE SEQUENCE</scope>
    <source>
        <strain evidence="1">Bd21</strain>
    </source>
</reference>
<protein>
    <submittedName>
        <fullName evidence="1 2">Uncharacterized protein</fullName>
    </submittedName>
</protein>
<dbReference type="EnsemblPlants" id="KQK04689">
    <property type="protein sequence ID" value="KQK04689"/>
    <property type="gene ID" value="BRADI_2g15290v3"/>
</dbReference>
<gene>
    <name evidence="2" type="primary">LOC100835090</name>
    <name evidence="1" type="ORF">BRADI_2g15290v3</name>
</gene>
<name>I1HG08_BRADI</name>
<evidence type="ECO:0000313" key="1">
    <source>
        <dbReference type="EMBL" id="KQK04689.1"/>
    </source>
</evidence>
<reference evidence="2" key="3">
    <citation type="submission" date="2018-08" db="UniProtKB">
        <authorList>
            <consortium name="EnsemblPlants"/>
        </authorList>
    </citation>
    <scope>IDENTIFICATION</scope>
    <source>
        <strain evidence="2">cv. Bd21</strain>
    </source>
</reference>
<dbReference type="InterPro" id="IPR007541">
    <property type="entry name" value="Uncharacterised_BSP"/>
</dbReference>
<dbReference type="Pfam" id="PF04450">
    <property type="entry name" value="BSP"/>
    <property type="match status" value="1"/>
</dbReference>
<evidence type="ECO:0000313" key="2">
    <source>
        <dbReference type="EnsemblPlants" id="KQK04689"/>
    </source>
</evidence>
<dbReference type="AlphaFoldDB" id="I1HG08"/>
<dbReference type="FunCoup" id="I1HG08">
    <property type="interactions" value="544"/>
</dbReference>
<dbReference type="OrthoDB" id="1924946at2759"/>
<sequence>MEAPLLLPISTGACSSSSSIAVFDDDDNIITTTSSSSSSPSAGSIAARYLAVLAIAAVSLFAQHEASKGFRIDVLSAGAGAAGRRFDLLFVSNGRAERLLLRASRAVEQQLFPDASFPRRRLARVTVRLMAAAVGDHNLSAADATVDAIAAARGGGDQFDYVISLNPGLFSGYGAGEEDVRAAVARALRRAVARMWLWDGRGAAPAHVTESMVEYLAAMADGAAIEVPCLPSSSSSPSPAEEEHVAATRRTHCVFSARLVKHLEEQRRGGGFVARLNRAMRDRWSDAAVDAALGAPARPICEAFLAAAGQRRPSVDSTVAAAA</sequence>
<reference evidence="1 2" key="1">
    <citation type="journal article" date="2010" name="Nature">
        <title>Genome sequencing and analysis of the model grass Brachypodium distachyon.</title>
        <authorList>
            <consortium name="International Brachypodium Initiative"/>
        </authorList>
    </citation>
    <scope>NUCLEOTIDE SEQUENCE [LARGE SCALE GENOMIC DNA]</scope>
    <source>
        <strain evidence="1 2">Bd21</strain>
    </source>
</reference>
<dbReference type="KEGG" id="bdi:100835090"/>
<organism evidence="1">
    <name type="scientific">Brachypodium distachyon</name>
    <name type="common">Purple false brome</name>
    <name type="synonym">Trachynia distachya</name>
    <dbReference type="NCBI Taxonomy" id="15368"/>
    <lineage>
        <taxon>Eukaryota</taxon>
        <taxon>Viridiplantae</taxon>
        <taxon>Streptophyta</taxon>
        <taxon>Embryophyta</taxon>
        <taxon>Tracheophyta</taxon>
        <taxon>Spermatophyta</taxon>
        <taxon>Magnoliopsida</taxon>
        <taxon>Liliopsida</taxon>
        <taxon>Poales</taxon>
        <taxon>Poaceae</taxon>
        <taxon>BOP clade</taxon>
        <taxon>Pooideae</taxon>
        <taxon>Stipodae</taxon>
        <taxon>Brachypodieae</taxon>
        <taxon>Brachypodium</taxon>
    </lineage>
</organism>
<dbReference type="EMBL" id="CM000881">
    <property type="protein sequence ID" value="KQK04689.1"/>
    <property type="molecule type" value="Genomic_DNA"/>
</dbReference>